<proteinExistence type="predicted"/>
<name>A0A9Q9EN90_9PEZI</name>
<sequence length="104" mass="11480">MAWPRTVRFGKRTTANGIQLTVGNAAGVLSPFLFTGSGPVYTGGYAVAIALLGLSGSLFTGMHFYWRRRNTNKRAGKEDWRAEGLSEEEVKELGDKNPNYFFTT</sequence>
<keyword evidence="1" id="KW-0812">Transmembrane</keyword>
<evidence type="ECO:0000256" key="1">
    <source>
        <dbReference type="SAM" id="Phobius"/>
    </source>
</evidence>
<evidence type="ECO:0000313" key="3">
    <source>
        <dbReference type="Proteomes" id="UP001056384"/>
    </source>
</evidence>
<keyword evidence="1" id="KW-0472">Membrane</keyword>
<dbReference type="EMBL" id="CP099424">
    <property type="protein sequence ID" value="USW55248.1"/>
    <property type="molecule type" value="Genomic_DNA"/>
</dbReference>
<feature type="transmembrane region" description="Helical" evidence="1">
    <location>
        <begin position="45"/>
        <end position="66"/>
    </location>
</feature>
<dbReference type="AlphaFoldDB" id="A0A9Q9EN90"/>
<dbReference type="SUPFAM" id="SSF103473">
    <property type="entry name" value="MFS general substrate transporter"/>
    <property type="match status" value="1"/>
</dbReference>
<protein>
    <submittedName>
        <fullName evidence="2">MFS transporter superfamily</fullName>
    </submittedName>
</protein>
<evidence type="ECO:0000313" key="2">
    <source>
        <dbReference type="EMBL" id="USW55248.1"/>
    </source>
</evidence>
<gene>
    <name evidence="2" type="ORF">Slin15195_G085670</name>
</gene>
<keyword evidence="1" id="KW-1133">Transmembrane helix</keyword>
<dbReference type="OrthoDB" id="2962993at2759"/>
<accession>A0A9Q9EN90</accession>
<dbReference type="Proteomes" id="UP001056384">
    <property type="component" value="Chromosome 7"/>
</dbReference>
<dbReference type="InterPro" id="IPR036259">
    <property type="entry name" value="MFS_trans_sf"/>
</dbReference>
<reference evidence="2" key="1">
    <citation type="submission" date="2022-06" db="EMBL/GenBank/DDBJ databases">
        <title>Complete genome sequences of two strains of the flax pathogen Septoria linicola.</title>
        <authorList>
            <person name="Lapalu N."/>
            <person name="Simon A."/>
            <person name="Demenou B."/>
            <person name="Paumier D."/>
            <person name="Guillot M.-P."/>
            <person name="Gout L."/>
            <person name="Valade R."/>
        </authorList>
    </citation>
    <scope>NUCLEOTIDE SEQUENCE</scope>
    <source>
        <strain evidence="2">SE15195</strain>
    </source>
</reference>
<keyword evidence="3" id="KW-1185">Reference proteome</keyword>
<organism evidence="2 3">
    <name type="scientific">Septoria linicola</name>
    <dbReference type="NCBI Taxonomy" id="215465"/>
    <lineage>
        <taxon>Eukaryota</taxon>
        <taxon>Fungi</taxon>
        <taxon>Dikarya</taxon>
        <taxon>Ascomycota</taxon>
        <taxon>Pezizomycotina</taxon>
        <taxon>Dothideomycetes</taxon>
        <taxon>Dothideomycetidae</taxon>
        <taxon>Mycosphaerellales</taxon>
        <taxon>Mycosphaerellaceae</taxon>
        <taxon>Septoria</taxon>
    </lineage>
</organism>